<reference evidence="2 3" key="1">
    <citation type="journal article" date="2014" name="Mol. Plant">
        <title>Chromosome Scale Genome Assembly and Transcriptome Profiling of Nannochloropsis gaditana in Nitrogen Depletion.</title>
        <authorList>
            <person name="Corteggiani Carpinelli E."/>
            <person name="Telatin A."/>
            <person name="Vitulo N."/>
            <person name="Forcato C."/>
            <person name="D'Angelo M."/>
            <person name="Schiavon R."/>
            <person name="Vezzi A."/>
            <person name="Giacometti G.M."/>
            <person name="Morosinotto T."/>
            <person name="Valle G."/>
        </authorList>
    </citation>
    <scope>NUCLEOTIDE SEQUENCE [LARGE SCALE GENOMIC DNA]</scope>
    <source>
        <strain evidence="2 3">B-31</strain>
    </source>
</reference>
<keyword evidence="1" id="KW-0812">Transmembrane</keyword>
<accession>W7TII7</accession>
<feature type="transmembrane region" description="Helical" evidence="1">
    <location>
        <begin position="182"/>
        <end position="200"/>
    </location>
</feature>
<dbReference type="OrthoDB" id="154395at2759"/>
<name>W7TII7_9STRA</name>
<protein>
    <submittedName>
        <fullName evidence="2">Uncharacterized protein</fullName>
    </submittedName>
</protein>
<keyword evidence="1" id="KW-1133">Transmembrane helix</keyword>
<dbReference type="Proteomes" id="UP000019335">
    <property type="component" value="Chromosome 8"/>
</dbReference>
<keyword evidence="1" id="KW-0472">Membrane</keyword>
<comment type="caution">
    <text evidence="2">The sequence shown here is derived from an EMBL/GenBank/DDBJ whole genome shotgun (WGS) entry which is preliminary data.</text>
</comment>
<feature type="transmembrane region" description="Helical" evidence="1">
    <location>
        <begin position="246"/>
        <end position="265"/>
    </location>
</feature>
<evidence type="ECO:0000256" key="1">
    <source>
        <dbReference type="SAM" id="Phobius"/>
    </source>
</evidence>
<sequence>MSTCRQHIAEEILTLKCPRKGCRRAFLDFDGCFALTCPRCGCGFCAACIEDCGDDAHNHCRDVHYGVFGTLERFNDIQRKRRLVGVTEYLKWISQQESPAFVSKVLESRGPVSQDLADVGIQVEEVKKVLNGGQVPSLDMNASIGLFSTRNHTNDQSWISRWLRRLLDGPGYAPEDDITSRLLGNITTGMLILAGVHGLVGSPSHDTDAPYGYGMWYFLGGMTKLFYGLMAAPPACLLLTGRGKQLLQSAHVAFLTAVVFLPLYYSADLLPTLILCLVSILSVIAHIIGFLVDVLVECSRLAQLLLSELWTKLSQMSSFATNAFNRSTLWPCYRRIAEDALFNIVKNLRSIGLLPPADVELRIATA</sequence>
<dbReference type="EMBL" id="AZIL01000606">
    <property type="protein sequence ID" value="EWM26830.1"/>
    <property type="molecule type" value="Genomic_DNA"/>
</dbReference>
<organism evidence="2 3">
    <name type="scientific">Nannochloropsis gaditana</name>
    <dbReference type="NCBI Taxonomy" id="72520"/>
    <lineage>
        <taxon>Eukaryota</taxon>
        <taxon>Sar</taxon>
        <taxon>Stramenopiles</taxon>
        <taxon>Ochrophyta</taxon>
        <taxon>Eustigmatophyceae</taxon>
        <taxon>Eustigmatales</taxon>
        <taxon>Monodopsidaceae</taxon>
        <taxon>Nannochloropsis</taxon>
    </lineage>
</organism>
<feature type="transmembrane region" description="Helical" evidence="1">
    <location>
        <begin position="271"/>
        <end position="296"/>
    </location>
</feature>
<gene>
    <name evidence="2" type="ORF">Naga_100018g4</name>
</gene>
<evidence type="ECO:0000313" key="2">
    <source>
        <dbReference type="EMBL" id="EWM26830.1"/>
    </source>
</evidence>
<proteinExistence type="predicted"/>
<dbReference type="AlphaFoldDB" id="W7TII7"/>
<evidence type="ECO:0000313" key="3">
    <source>
        <dbReference type="Proteomes" id="UP000019335"/>
    </source>
</evidence>
<feature type="transmembrane region" description="Helical" evidence="1">
    <location>
        <begin position="215"/>
        <end position="239"/>
    </location>
</feature>
<keyword evidence="3" id="KW-1185">Reference proteome</keyword>